<name>A0ABZ2AJT4_9BACT</name>
<gene>
    <name evidence="1" type="ORF">V2E26_01895</name>
</gene>
<evidence type="ECO:0000313" key="2">
    <source>
        <dbReference type="Proteomes" id="UP001431935"/>
    </source>
</evidence>
<protein>
    <submittedName>
        <fullName evidence="1">Uncharacterized protein</fullName>
    </submittedName>
</protein>
<keyword evidence="2" id="KW-1185">Reference proteome</keyword>
<accession>A0ABZ2AJT4</accession>
<dbReference type="Proteomes" id="UP001431935">
    <property type="component" value="Chromosome"/>
</dbReference>
<sequence>MFNWLEKIQKVVDKAVEEEGITWHSRFLQYFHIAIEQHNILLANTKEEFDRFTKFMKNVYEVIDDVAKLEKYIYDYWEYVENKRDIKNKNFSVMVSEMNIHLAEKFSDFIYNMTWILKPEFEDLIVKGGLYTIEYDKNQQENSSPVEKGFYLEKFNNYPIFINLIARNKEFGINEQNNEKTELLGRDKIIFPIFLRSYDIKNEIFTKEYFDFDGFSLGSQYYWFLLSSLLTRNIVDTEYTLFDVPLDDINEEIVKELFININDEVVIDYYQDYFNSKNVDKNKPIKRNKLLEDVTKNQLKNFNEIVKNDIVLEFYRMVHDTTTVEQVKENVNKFIEFLDKK</sequence>
<dbReference type="EMBL" id="CP143578">
    <property type="protein sequence ID" value="WVN21147.1"/>
    <property type="molecule type" value="Genomic_DNA"/>
</dbReference>
<proteinExistence type="predicted"/>
<evidence type="ECO:0000313" key="1">
    <source>
        <dbReference type="EMBL" id="WVN21147.1"/>
    </source>
</evidence>
<organism evidence="1 2">
    <name type="scientific">Metamycoplasma gateae</name>
    <dbReference type="NCBI Taxonomy" id="35769"/>
    <lineage>
        <taxon>Bacteria</taxon>
        <taxon>Bacillati</taxon>
        <taxon>Mycoplasmatota</taxon>
        <taxon>Mycoplasmoidales</taxon>
        <taxon>Metamycoplasmataceae</taxon>
        <taxon>Metamycoplasma</taxon>
    </lineage>
</organism>
<reference evidence="1" key="1">
    <citation type="submission" date="2024-01" db="EMBL/GenBank/DDBJ databases">
        <title>Complete genome sequence of Mycoplasma gateae strain 3700.</title>
        <authorList>
            <person name="Spergser J."/>
        </authorList>
    </citation>
    <scope>NUCLEOTIDE SEQUENCE [LARGE SCALE GENOMIC DNA]</scope>
    <source>
        <strain evidence="1">3700</strain>
    </source>
</reference>
<dbReference type="RefSeq" id="WP_330463180.1">
    <property type="nucleotide sequence ID" value="NZ_CP143578.1"/>
</dbReference>